<dbReference type="SUPFAM" id="SSF48726">
    <property type="entry name" value="Immunoglobulin"/>
    <property type="match status" value="1"/>
</dbReference>
<name>A0A5E4D3V8_MARMO</name>
<reference evidence="5" key="2">
    <citation type="submission" date="2020-08" db="EMBL/GenBank/DDBJ databases">
        <authorList>
            <person name="Shumante A."/>
            <person name="Zimin A.V."/>
            <person name="Puiu D."/>
            <person name="Salzberg S.L."/>
        </authorList>
    </citation>
    <scope>NUCLEOTIDE SEQUENCE</scope>
    <source>
        <strain evidence="5">WC2-LM</strain>
        <tissue evidence="5">Liver</tissue>
    </source>
</reference>
<keyword evidence="2" id="KW-0393">Immunoglobulin domain</keyword>
<proteinExistence type="predicted"/>
<sequence length="105" mass="11581">MVSPPVTTQGSPPPDVIWKKDGITTKGRETITKGKNHSQFLINSTKRSDSGVYRILLQNEFGEAHYDIHVHVTGMDSRQKASGDIPAYSKCSLLLFKLLLLESGP</sequence>
<dbReference type="PANTHER" id="PTHR14340">
    <property type="entry name" value="MICROFIBRIL-ASSOCIATED GLYCOPROTEIN 3"/>
    <property type="match status" value="1"/>
</dbReference>
<dbReference type="EMBL" id="WJEC01006729">
    <property type="protein sequence ID" value="KAF7471666.1"/>
    <property type="molecule type" value="Genomic_DNA"/>
</dbReference>
<dbReference type="InterPro" id="IPR013783">
    <property type="entry name" value="Ig-like_fold"/>
</dbReference>
<evidence type="ECO:0000256" key="3">
    <source>
        <dbReference type="SAM" id="MobiDB-lite"/>
    </source>
</evidence>
<keyword evidence="1" id="KW-0677">Repeat</keyword>
<organism evidence="6 7">
    <name type="scientific">Marmota monax</name>
    <name type="common">Woodchuck</name>
    <dbReference type="NCBI Taxonomy" id="9995"/>
    <lineage>
        <taxon>Eukaryota</taxon>
        <taxon>Metazoa</taxon>
        <taxon>Chordata</taxon>
        <taxon>Craniata</taxon>
        <taxon>Vertebrata</taxon>
        <taxon>Euteleostomi</taxon>
        <taxon>Mammalia</taxon>
        <taxon>Eutheria</taxon>
        <taxon>Euarchontoglires</taxon>
        <taxon>Glires</taxon>
        <taxon>Rodentia</taxon>
        <taxon>Sciuromorpha</taxon>
        <taxon>Sciuridae</taxon>
        <taxon>Xerinae</taxon>
        <taxon>Marmotini</taxon>
        <taxon>Marmota</taxon>
    </lineage>
</organism>
<evidence type="ECO:0000313" key="5">
    <source>
        <dbReference type="EMBL" id="KAF7471666.1"/>
    </source>
</evidence>
<evidence type="ECO:0000256" key="1">
    <source>
        <dbReference type="ARBA" id="ARBA00022737"/>
    </source>
</evidence>
<feature type="domain" description="Immunoglobulin I-set" evidence="4">
    <location>
        <begin position="6"/>
        <end position="72"/>
    </location>
</feature>
<dbReference type="Gene3D" id="2.60.40.10">
    <property type="entry name" value="Immunoglobulins"/>
    <property type="match status" value="1"/>
</dbReference>
<dbReference type="EMBL" id="CABDUW010002725">
    <property type="protein sequence ID" value="VTJ87811.1"/>
    <property type="molecule type" value="Genomic_DNA"/>
</dbReference>
<dbReference type="FunFam" id="2.60.40.10:FF:000031">
    <property type="entry name" value="Myosin-binding protein C, slow type"/>
    <property type="match status" value="1"/>
</dbReference>
<evidence type="ECO:0000313" key="6">
    <source>
        <dbReference type="EMBL" id="VTJ87811.1"/>
    </source>
</evidence>
<evidence type="ECO:0000259" key="4">
    <source>
        <dbReference type="Pfam" id="PF07679"/>
    </source>
</evidence>
<feature type="region of interest" description="Disordered" evidence="3">
    <location>
        <begin position="1"/>
        <end position="20"/>
    </location>
</feature>
<dbReference type="Proteomes" id="UP000662637">
    <property type="component" value="Unassembled WGS sequence"/>
</dbReference>
<dbReference type="Pfam" id="PF07679">
    <property type="entry name" value="I-set"/>
    <property type="match status" value="1"/>
</dbReference>
<accession>A0A5E4D3V8</accession>
<reference evidence="6 7" key="1">
    <citation type="submission" date="2019-04" db="EMBL/GenBank/DDBJ databases">
        <authorList>
            <person name="Alioto T."/>
            <person name="Alioto T."/>
        </authorList>
    </citation>
    <scope>NUCLEOTIDE SEQUENCE [LARGE SCALE GENOMIC DNA]</scope>
</reference>
<dbReference type="PANTHER" id="PTHR14340:SF9">
    <property type="entry name" value="FIBRONECTIN TYPE-III DOMAIN-CONTAINING PROTEIN"/>
    <property type="match status" value="1"/>
</dbReference>
<feature type="compositionally biased region" description="Polar residues" evidence="3">
    <location>
        <begin position="1"/>
        <end position="10"/>
    </location>
</feature>
<protein>
    <recommendedName>
        <fullName evidence="4">Immunoglobulin I-set domain-containing protein</fullName>
    </recommendedName>
</protein>
<evidence type="ECO:0000313" key="7">
    <source>
        <dbReference type="Proteomes" id="UP000335636"/>
    </source>
</evidence>
<dbReference type="InterPro" id="IPR013098">
    <property type="entry name" value="Ig_I-set"/>
</dbReference>
<dbReference type="InterPro" id="IPR036179">
    <property type="entry name" value="Ig-like_dom_sf"/>
</dbReference>
<keyword evidence="7" id="KW-1185">Reference proteome</keyword>
<dbReference type="Proteomes" id="UP000335636">
    <property type="component" value="Unassembled WGS sequence"/>
</dbReference>
<gene>
    <name evidence="5" type="ORF">GHT09_017271</name>
    <name evidence="6" type="ORF">MONAX_5E030835</name>
</gene>
<evidence type="ECO:0000256" key="2">
    <source>
        <dbReference type="ARBA" id="ARBA00023319"/>
    </source>
</evidence>
<dbReference type="AlphaFoldDB" id="A0A5E4D3V8"/>